<gene>
    <name evidence="2" type="ORF">BIV23_08875</name>
</gene>
<dbReference type="AlphaFoldDB" id="A0A1S2QIW4"/>
<dbReference type="Pfam" id="PF13822">
    <property type="entry name" value="ACC_epsilon"/>
    <property type="match status" value="1"/>
</dbReference>
<comment type="caution">
    <text evidence="2">The sequence shown here is derived from an EMBL/GenBank/DDBJ whole genome shotgun (WGS) entry which is preliminary data.</text>
</comment>
<dbReference type="RefSeq" id="WP_071380226.1">
    <property type="nucleotide sequence ID" value="NZ_MLYO01000016.1"/>
</dbReference>
<accession>A0A1S2QIW4</accession>
<proteinExistence type="predicted"/>
<protein>
    <recommendedName>
        <fullName evidence="4">Acyl-CoA carboxylase subunit epsilon</fullName>
    </recommendedName>
</protein>
<name>A0A1S2QIW4_9ACTN</name>
<evidence type="ECO:0008006" key="4">
    <source>
        <dbReference type="Google" id="ProtNLM"/>
    </source>
</evidence>
<dbReference type="GO" id="GO:0003989">
    <property type="term" value="F:acetyl-CoA carboxylase activity"/>
    <property type="evidence" value="ECO:0007669"/>
    <property type="project" value="InterPro"/>
</dbReference>
<feature type="region of interest" description="Disordered" evidence="1">
    <location>
        <begin position="40"/>
        <end position="70"/>
    </location>
</feature>
<sequence>MSGSASLPPASPVPPIRVERGQATAEELAALAVLLLSRSARTAPGTAPAADGGTSWRPHAYHAPHSWQRS</sequence>
<feature type="compositionally biased region" description="Low complexity" evidence="1">
    <location>
        <begin position="40"/>
        <end position="55"/>
    </location>
</feature>
<keyword evidence="3" id="KW-1185">Reference proteome</keyword>
<evidence type="ECO:0000313" key="2">
    <source>
        <dbReference type="EMBL" id="OIK06099.1"/>
    </source>
</evidence>
<organism evidence="2 3">
    <name type="scientific">Streptomyces monashensis</name>
    <dbReference type="NCBI Taxonomy" id="1678012"/>
    <lineage>
        <taxon>Bacteria</taxon>
        <taxon>Bacillati</taxon>
        <taxon>Actinomycetota</taxon>
        <taxon>Actinomycetes</taxon>
        <taxon>Kitasatosporales</taxon>
        <taxon>Streptomycetaceae</taxon>
        <taxon>Streptomyces</taxon>
    </lineage>
</organism>
<dbReference type="Proteomes" id="UP000179642">
    <property type="component" value="Unassembled WGS sequence"/>
</dbReference>
<dbReference type="GO" id="GO:0004658">
    <property type="term" value="F:propionyl-CoA carboxylase activity"/>
    <property type="evidence" value="ECO:0007669"/>
    <property type="project" value="InterPro"/>
</dbReference>
<dbReference type="EMBL" id="MLYO01000016">
    <property type="protein sequence ID" value="OIK06099.1"/>
    <property type="molecule type" value="Genomic_DNA"/>
</dbReference>
<dbReference type="InterPro" id="IPR032716">
    <property type="entry name" value="ACC_epsilon"/>
</dbReference>
<reference evidence="2 3" key="1">
    <citation type="submission" date="2016-10" db="EMBL/GenBank/DDBJ databases">
        <title>Genome sequence of Streptomyces sp. MUSC 1.</title>
        <authorList>
            <person name="Lee L.-H."/>
            <person name="Ser H.-L."/>
            <person name="Law J.W.-F."/>
        </authorList>
    </citation>
    <scope>NUCLEOTIDE SEQUENCE [LARGE SCALE GENOMIC DNA]</scope>
    <source>
        <strain evidence="2 3">MUSC 1</strain>
    </source>
</reference>
<evidence type="ECO:0000256" key="1">
    <source>
        <dbReference type="SAM" id="MobiDB-lite"/>
    </source>
</evidence>
<evidence type="ECO:0000313" key="3">
    <source>
        <dbReference type="Proteomes" id="UP000179642"/>
    </source>
</evidence>